<dbReference type="PANTHER" id="PTHR12135">
    <property type="entry name" value="DNA REPAIR PROTEIN XP-C / RAD4"/>
    <property type="match status" value="1"/>
</dbReference>
<dbReference type="InterPro" id="IPR004583">
    <property type="entry name" value="DNA_repair_Rad4"/>
</dbReference>
<dbReference type="EMBL" id="ML987204">
    <property type="protein sequence ID" value="KAF2243763.1"/>
    <property type="molecule type" value="Genomic_DNA"/>
</dbReference>
<feature type="domain" description="Rad4 beta-hairpin" evidence="10">
    <location>
        <begin position="676"/>
        <end position="750"/>
    </location>
</feature>
<sequence>MAGARGRLRKSTTAATPRRLTRRAKASQEDADVPDVFQDLIFEEQASKAAGPDEDSRPLKKRRITRPTSQRHSSPTPEPELPESQEYRAAIRVSSQAQSSTRSQFHAPAQSSTQAQVQVPDTGNPDDAGNNSHVRQTIIDSDESDDSDMEWEDALAEGNDTDDLDDGRDNEPEIGDISITIGAVSGEETKPKKQVRRRAITSVEKKRRLDVHKMHLLCLLYHVHRRNAWCNDERVQAVLRKLPSPKTLSNLVPNPEANQYQSSKRFMDGMNELKLFWSKRFNVTAQGMYKPRWADADADARPFSDFDELDDPMDLDDFRKAASRLEGSQDVGAQLFCAMLRGIGVEARLVCSLQCLPFASAAQPSTPQKPGAQKSTIILDPYNKEQGSSPLKRKANVPSRPKRLSRLERALGERHPVLNAGVAPKPKKTYHAAYPVYWVEVFNSAHQKWVPIDPLSTFTVNAPEKFEPPLSFAQNSLAYAIAFEDDYTAKDVTRRYAKSYNAKTRRFRVESTPHGDEWWKRALKFFKRSRKLDRDQVEDAALARKEAAEGIPKNVQDFKDHPVYVLERHLRHNEVIHPMNQVGKVNVGTAMNPKMEPIYRRRDVHIVRSADKWYRLGRDVQDGEQPLKHAKPKKGRRLSFGPDMDIEDQQEQIGAGLYAEFQTELYAPPPVVRGRVPRNAFGNLDLYVPSMCPAGGVHIRHKLASKAARIVGVDCADAVTGFSFKGRHGTAIIQGVVVAQEAAEAVEAVIDAMEHAQEEAEHSQRRSEALRMWRRFYLGLRIAQRVNAIEIDGEAGPTINVQEEIEREDKEFAEKEFAGGFFPDEGDTTEPPARVYRPPVVPDEEDEEGGGFIPEDAEQGNGFVPDDSHTFGSSILAEQQLLPRRTSSFGGGFMLEENNEEGGGFVREPSPPEPGPSTRSDPIVGGFVPDDELAEGSGGGFIPESGPVIDLAGGFLPDEANASKADDVHSQEQSPDVHHDTTVEMNENMQQPDEAEATATQRSPVASEEAKVTVPQKLSPPPSSASASTSASDAGSLLMEDPEDEDADPDWLVDAT</sequence>
<dbReference type="SMART" id="SM01031">
    <property type="entry name" value="BHD_2"/>
    <property type="match status" value="1"/>
</dbReference>
<name>A0A6A6I1M1_9PLEO</name>
<feature type="region of interest" description="Disordered" evidence="7">
    <location>
        <begin position="1"/>
        <end position="133"/>
    </location>
</feature>
<dbReference type="Pfam" id="PF10405">
    <property type="entry name" value="BHD_3"/>
    <property type="match status" value="1"/>
</dbReference>
<organism evidence="11 12">
    <name type="scientific">Trematosphaeria pertusa</name>
    <dbReference type="NCBI Taxonomy" id="390896"/>
    <lineage>
        <taxon>Eukaryota</taxon>
        <taxon>Fungi</taxon>
        <taxon>Dikarya</taxon>
        <taxon>Ascomycota</taxon>
        <taxon>Pezizomycotina</taxon>
        <taxon>Dothideomycetes</taxon>
        <taxon>Pleosporomycetidae</taxon>
        <taxon>Pleosporales</taxon>
        <taxon>Massarineae</taxon>
        <taxon>Trematosphaeriaceae</taxon>
        <taxon>Trematosphaeria</taxon>
    </lineage>
</organism>
<protein>
    <submittedName>
        <fullName evidence="11">Rad4-domain-containing protein</fullName>
    </submittedName>
</protein>
<comment type="similarity">
    <text evidence="2">Belongs to the XPC family.</text>
</comment>
<dbReference type="Pfam" id="PF10404">
    <property type="entry name" value="BHD_2"/>
    <property type="match status" value="1"/>
</dbReference>
<feature type="region of interest" description="Disordered" evidence="7">
    <location>
        <begin position="820"/>
        <end position="850"/>
    </location>
</feature>
<reference evidence="11" key="1">
    <citation type="journal article" date="2020" name="Stud. Mycol.">
        <title>101 Dothideomycetes genomes: a test case for predicting lifestyles and emergence of pathogens.</title>
        <authorList>
            <person name="Haridas S."/>
            <person name="Albert R."/>
            <person name="Binder M."/>
            <person name="Bloem J."/>
            <person name="Labutti K."/>
            <person name="Salamov A."/>
            <person name="Andreopoulos B."/>
            <person name="Baker S."/>
            <person name="Barry K."/>
            <person name="Bills G."/>
            <person name="Bluhm B."/>
            <person name="Cannon C."/>
            <person name="Castanera R."/>
            <person name="Culley D."/>
            <person name="Daum C."/>
            <person name="Ezra D."/>
            <person name="Gonzalez J."/>
            <person name="Henrissat B."/>
            <person name="Kuo A."/>
            <person name="Liang C."/>
            <person name="Lipzen A."/>
            <person name="Lutzoni F."/>
            <person name="Magnuson J."/>
            <person name="Mondo S."/>
            <person name="Nolan M."/>
            <person name="Ohm R."/>
            <person name="Pangilinan J."/>
            <person name="Park H.-J."/>
            <person name="Ramirez L."/>
            <person name="Alfaro M."/>
            <person name="Sun H."/>
            <person name="Tritt A."/>
            <person name="Yoshinaga Y."/>
            <person name="Zwiers L.-H."/>
            <person name="Turgeon B."/>
            <person name="Goodwin S."/>
            <person name="Spatafora J."/>
            <person name="Crous P."/>
            <person name="Grigoriev I."/>
        </authorList>
    </citation>
    <scope>NUCLEOTIDE SEQUENCE</scope>
    <source>
        <strain evidence="11">CBS 122368</strain>
    </source>
</reference>
<dbReference type="GO" id="GO:0003684">
    <property type="term" value="F:damaged DNA binding"/>
    <property type="evidence" value="ECO:0007669"/>
    <property type="project" value="InterPro"/>
</dbReference>
<feature type="compositionally biased region" description="Polar residues" evidence="7">
    <location>
        <begin position="93"/>
        <end position="121"/>
    </location>
</feature>
<dbReference type="InterPro" id="IPR018326">
    <property type="entry name" value="Rad4_beta-hairpin_dom1"/>
</dbReference>
<dbReference type="OrthoDB" id="300780at2759"/>
<dbReference type="Pfam" id="PF03835">
    <property type="entry name" value="Rad4"/>
    <property type="match status" value="1"/>
</dbReference>
<dbReference type="GO" id="GO:0003697">
    <property type="term" value="F:single-stranded DNA binding"/>
    <property type="evidence" value="ECO:0007669"/>
    <property type="project" value="TreeGrafter"/>
</dbReference>
<feature type="region of interest" description="Disordered" evidence="7">
    <location>
        <begin position="887"/>
        <end position="1056"/>
    </location>
</feature>
<proteinExistence type="inferred from homology"/>
<dbReference type="Gene3D" id="3.90.260.10">
    <property type="entry name" value="Transglutaminase-like"/>
    <property type="match status" value="1"/>
</dbReference>
<keyword evidence="5" id="KW-0539">Nucleus</keyword>
<accession>A0A6A6I1M1</accession>
<gene>
    <name evidence="11" type="ORF">BU26DRAFT_523353</name>
</gene>
<dbReference type="PANTHER" id="PTHR12135:SF0">
    <property type="entry name" value="DNA REPAIR PROTEIN COMPLEMENTING XP-C CELLS"/>
    <property type="match status" value="1"/>
</dbReference>
<feature type="compositionally biased region" description="Basic and acidic residues" evidence="7">
    <location>
        <begin position="964"/>
        <end position="982"/>
    </location>
</feature>
<dbReference type="SMART" id="SM01032">
    <property type="entry name" value="BHD_3"/>
    <property type="match status" value="1"/>
</dbReference>
<evidence type="ECO:0000256" key="1">
    <source>
        <dbReference type="ARBA" id="ARBA00004123"/>
    </source>
</evidence>
<evidence type="ECO:0000256" key="7">
    <source>
        <dbReference type="SAM" id="MobiDB-lite"/>
    </source>
</evidence>
<dbReference type="InterPro" id="IPR036985">
    <property type="entry name" value="Transglutaminase-like_sf"/>
</dbReference>
<keyword evidence="12" id="KW-1185">Reference proteome</keyword>
<evidence type="ECO:0000256" key="4">
    <source>
        <dbReference type="ARBA" id="ARBA00023204"/>
    </source>
</evidence>
<keyword evidence="4" id="KW-0234">DNA repair</keyword>
<evidence type="ECO:0000259" key="9">
    <source>
        <dbReference type="SMART" id="SM01031"/>
    </source>
</evidence>
<dbReference type="GO" id="GO:0006289">
    <property type="term" value="P:nucleotide-excision repair"/>
    <property type="evidence" value="ECO:0007669"/>
    <property type="project" value="InterPro"/>
</dbReference>
<feature type="domain" description="Rad4 beta-hairpin" evidence="8">
    <location>
        <begin position="547"/>
        <end position="605"/>
    </location>
</feature>
<evidence type="ECO:0000313" key="12">
    <source>
        <dbReference type="Proteomes" id="UP000800094"/>
    </source>
</evidence>
<dbReference type="GeneID" id="54583355"/>
<dbReference type="Gene3D" id="2.20.20.110">
    <property type="entry name" value="Rad4, beta-hairpin domain BHD1"/>
    <property type="match status" value="1"/>
</dbReference>
<evidence type="ECO:0000256" key="6">
    <source>
        <dbReference type="SAM" id="Coils"/>
    </source>
</evidence>
<dbReference type="Gene3D" id="3.30.70.2460">
    <property type="entry name" value="Rad4, beta-hairpin domain BHD3"/>
    <property type="match status" value="1"/>
</dbReference>
<evidence type="ECO:0000259" key="10">
    <source>
        <dbReference type="SMART" id="SM01032"/>
    </source>
</evidence>
<dbReference type="GO" id="GO:0000111">
    <property type="term" value="C:nucleotide-excision repair factor 2 complex"/>
    <property type="evidence" value="ECO:0007669"/>
    <property type="project" value="TreeGrafter"/>
</dbReference>
<dbReference type="InterPro" id="IPR038765">
    <property type="entry name" value="Papain-like_cys_pep_sf"/>
</dbReference>
<comment type="subcellular location">
    <subcellularLocation>
        <location evidence="1">Nucleus</location>
    </subcellularLocation>
</comment>
<dbReference type="InterPro" id="IPR018328">
    <property type="entry name" value="Rad4_beta-hairpin_dom3"/>
</dbReference>
<dbReference type="AlphaFoldDB" id="A0A6A6I1M1"/>
<feature type="domain" description="Rad4 beta-hairpin" evidence="9">
    <location>
        <begin position="607"/>
        <end position="669"/>
    </location>
</feature>
<feature type="coiled-coil region" evidence="6">
    <location>
        <begin position="739"/>
        <end position="766"/>
    </location>
</feature>
<keyword evidence="6" id="KW-0175">Coiled coil</keyword>
<dbReference type="RefSeq" id="XP_033678767.1">
    <property type="nucleotide sequence ID" value="XM_033830025.1"/>
</dbReference>
<dbReference type="InterPro" id="IPR042488">
    <property type="entry name" value="Rad4_BHD3_sf"/>
</dbReference>
<evidence type="ECO:0000256" key="3">
    <source>
        <dbReference type="ARBA" id="ARBA00022763"/>
    </source>
</evidence>
<feature type="compositionally biased region" description="Basic residues" evidence="7">
    <location>
        <begin position="1"/>
        <end position="10"/>
    </location>
</feature>
<dbReference type="Pfam" id="PF10403">
    <property type="entry name" value="BHD_1"/>
    <property type="match status" value="1"/>
</dbReference>
<evidence type="ECO:0000313" key="11">
    <source>
        <dbReference type="EMBL" id="KAF2243763.1"/>
    </source>
</evidence>
<dbReference type="InterPro" id="IPR018325">
    <property type="entry name" value="Rad4/PNGase_transGLS-fold"/>
</dbReference>
<dbReference type="SUPFAM" id="SSF54001">
    <property type="entry name" value="Cysteine proteinases"/>
    <property type="match status" value="1"/>
</dbReference>
<dbReference type="GO" id="GO:0006298">
    <property type="term" value="P:mismatch repair"/>
    <property type="evidence" value="ECO:0007669"/>
    <property type="project" value="TreeGrafter"/>
</dbReference>
<evidence type="ECO:0000256" key="2">
    <source>
        <dbReference type="ARBA" id="ARBA00009525"/>
    </source>
</evidence>
<dbReference type="InterPro" id="IPR018327">
    <property type="entry name" value="BHD_2"/>
</dbReference>
<dbReference type="GO" id="GO:0005737">
    <property type="term" value="C:cytoplasm"/>
    <property type="evidence" value="ECO:0007669"/>
    <property type="project" value="TreeGrafter"/>
</dbReference>
<dbReference type="Proteomes" id="UP000800094">
    <property type="component" value="Unassembled WGS sequence"/>
</dbReference>
<evidence type="ECO:0000259" key="8">
    <source>
        <dbReference type="SMART" id="SM01030"/>
    </source>
</evidence>
<evidence type="ECO:0000256" key="5">
    <source>
        <dbReference type="ARBA" id="ARBA00023242"/>
    </source>
</evidence>
<dbReference type="GO" id="GO:0071942">
    <property type="term" value="C:XPC complex"/>
    <property type="evidence" value="ECO:0007669"/>
    <property type="project" value="TreeGrafter"/>
</dbReference>
<dbReference type="Gene3D" id="3.30.60.290">
    <property type="entry name" value="Rad4, beta-hairpin domain BHD2"/>
    <property type="match status" value="1"/>
</dbReference>
<feature type="region of interest" description="Disordered" evidence="7">
    <location>
        <begin position="382"/>
        <end position="402"/>
    </location>
</feature>
<feature type="compositionally biased region" description="Acidic residues" evidence="7">
    <location>
        <begin position="1040"/>
        <end position="1056"/>
    </location>
</feature>
<feature type="compositionally biased region" description="Basic residues" evidence="7">
    <location>
        <begin position="391"/>
        <end position="402"/>
    </location>
</feature>
<keyword evidence="3" id="KW-0227">DNA damage</keyword>
<dbReference type="SMART" id="SM01030">
    <property type="entry name" value="BHD_1"/>
    <property type="match status" value="1"/>
</dbReference>